<proteinExistence type="predicted"/>
<dbReference type="EMBL" id="NIRR01000029">
    <property type="protein sequence ID" value="OWP62262.1"/>
    <property type="molecule type" value="Genomic_DNA"/>
</dbReference>
<organism evidence="1 2">
    <name type="scientific">Hymenobacter amundsenii</name>
    <dbReference type="NCBI Taxonomy" id="2006685"/>
    <lineage>
        <taxon>Bacteria</taxon>
        <taxon>Pseudomonadati</taxon>
        <taxon>Bacteroidota</taxon>
        <taxon>Cytophagia</taxon>
        <taxon>Cytophagales</taxon>
        <taxon>Hymenobacteraceae</taxon>
        <taxon>Hymenobacter</taxon>
    </lineage>
</organism>
<protein>
    <submittedName>
        <fullName evidence="1">Uncharacterized protein</fullName>
    </submittedName>
</protein>
<dbReference type="Proteomes" id="UP000197277">
    <property type="component" value="Unassembled WGS sequence"/>
</dbReference>
<sequence length="73" mass="7315">MAVVCSPSALLVENGGRIGLAGQLLVVVALLGHQIGGVEQRGAVDVQQHQAAVQDLRQDIGIFNGAASGRAGG</sequence>
<evidence type="ECO:0000313" key="1">
    <source>
        <dbReference type="EMBL" id="OWP62262.1"/>
    </source>
</evidence>
<reference evidence="1 2" key="1">
    <citation type="submission" date="2017-06" db="EMBL/GenBank/DDBJ databases">
        <title>Hymenobacter amundsenii sp. nov. isolated from regoliths in Antarctica.</title>
        <authorList>
            <person name="Sedlacek I."/>
            <person name="Kralova S."/>
            <person name="Pantucek R."/>
            <person name="Svec P."/>
            <person name="Holochova P."/>
            <person name="Stankova E."/>
            <person name="Vrbovska V."/>
            <person name="Busse H.-J."/>
        </authorList>
    </citation>
    <scope>NUCLEOTIDE SEQUENCE [LARGE SCALE GENOMIC DNA]</scope>
    <source>
        <strain evidence="1 2">CCM 8682</strain>
    </source>
</reference>
<keyword evidence="2" id="KW-1185">Reference proteome</keyword>
<evidence type="ECO:0000313" key="2">
    <source>
        <dbReference type="Proteomes" id="UP000197277"/>
    </source>
</evidence>
<comment type="caution">
    <text evidence="1">The sequence shown here is derived from an EMBL/GenBank/DDBJ whole genome shotgun (WGS) entry which is preliminary data.</text>
</comment>
<accession>A0A246FIA2</accession>
<name>A0A246FIA2_9BACT</name>
<dbReference type="AlphaFoldDB" id="A0A246FIA2"/>
<gene>
    <name evidence="1" type="ORF">CDA63_15285</name>
</gene>